<dbReference type="OMA" id="QRHDFHM"/>
<dbReference type="EMBL" id="BN001304">
    <property type="protein sequence ID" value="CBF79896.1"/>
    <property type="molecule type" value="Genomic_DNA"/>
</dbReference>
<dbReference type="STRING" id="227321.Q5AVJ6"/>
<keyword evidence="6" id="KW-0472">Membrane</keyword>
<accession>C8VC42</accession>
<evidence type="ECO:0000313" key="9">
    <source>
        <dbReference type="Proteomes" id="UP000000560"/>
    </source>
</evidence>
<evidence type="ECO:0000256" key="5">
    <source>
        <dbReference type="ARBA" id="ARBA00023033"/>
    </source>
</evidence>
<reference evidence="9" key="2">
    <citation type="journal article" date="2009" name="Fungal Genet. Biol.">
        <title>The 2008 update of the Aspergillus nidulans genome annotation: a community effort.</title>
        <authorList>
            <person name="Wortman J.R."/>
            <person name="Gilsenan J.M."/>
            <person name="Joardar V."/>
            <person name="Deegan J."/>
            <person name="Clutterbuck J."/>
            <person name="Andersen M.R."/>
            <person name="Archer D."/>
            <person name="Bencina M."/>
            <person name="Braus G."/>
            <person name="Coutinho P."/>
            <person name="von Dohren H."/>
            <person name="Doonan J."/>
            <person name="Driessen A.J."/>
            <person name="Durek P."/>
            <person name="Espeso E."/>
            <person name="Fekete E."/>
            <person name="Flipphi M."/>
            <person name="Estrada C.G."/>
            <person name="Geysens S."/>
            <person name="Goldman G."/>
            <person name="de Groot P.W."/>
            <person name="Hansen K."/>
            <person name="Harris S.D."/>
            <person name="Heinekamp T."/>
            <person name="Helmstaedt K."/>
            <person name="Henrissat B."/>
            <person name="Hofmann G."/>
            <person name="Homan T."/>
            <person name="Horio T."/>
            <person name="Horiuchi H."/>
            <person name="James S."/>
            <person name="Jones M."/>
            <person name="Karaffa L."/>
            <person name="Karanyi Z."/>
            <person name="Kato M."/>
            <person name="Keller N."/>
            <person name="Kelly D.E."/>
            <person name="Kiel J.A."/>
            <person name="Kim J.M."/>
            <person name="van der Klei I.J."/>
            <person name="Klis F.M."/>
            <person name="Kovalchuk A."/>
            <person name="Krasevec N."/>
            <person name="Kubicek C.P."/>
            <person name="Liu B."/>
            <person name="Maccabe A."/>
            <person name="Meyer V."/>
            <person name="Mirabito P."/>
            <person name="Miskei M."/>
            <person name="Mos M."/>
            <person name="Mullins J."/>
            <person name="Nelson D.R."/>
            <person name="Nielsen J."/>
            <person name="Oakley B.R."/>
            <person name="Osmani S.A."/>
            <person name="Pakula T."/>
            <person name="Paszewski A."/>
            <person name="Paulsen I."/>
            <person name="Pilsyk S."/>
            <person name="Pocsi I."/>
            <person name="Punt P.J."/>
            <person name="Ram A.F."/>
            <person name="Ren Q."/>
            <person name="Robellet X."/>
            <person name="Robson G."/>
            <person name="Seiboth B."/>
            <person name="van Solingen P."/>
            <person name="Specht T."/>
            <person name="Sun J."/>
            <person name="Taheri-Talesh N."/>
            <person name="Takeshita N."/>
            <person name="Ussery D."/>
            <person name="vanKuyk P.A."/>
            <person name="Visser H."/>
            <person name="van de Vondervoort P.J."/>
            <person name="de Vries R.P."/>
            <person name="Walton J."/>
            <person name="Xiang X."/>
            <person name="Xiong Y."/>
            <person name="Zeng A.P."/>
            <person name="Brandt B.W."/>
            <person name="Cornell M.J."/>
            <person name="van den Hondel C.A."/>
            <person name="Visser J."/>
            <person name="Oliver S.G."/>
            <person name="Turner G."/>
        </authorList>
    </citation>
    <scope>GENOME REANNOTATION</scope>
    <source>
        <strain evidence="9">FGSC A4 / ATCC 38163 / CBS 112.46 / NRRL 194 / M139</strain>
    </source>
</reference>
<feature type="domain" description="FAD-binding" evidence="7">
    <location>
        <begin position="331"/>
        <end position="393"/>
    </location>
</feature>
<evidence type="ECO:0000256" key="4">
    <source>
        <dbReference type="ARBA" id="ARBA00023002"/>
    </source>
</evidence>
<keyword evidence="3" id="KW-0274">FAD</keyword>
<dbReference type="eggNOG" id="KOG2614">
    <property type="taxonomic scope" value="Eukaryota"/>
</dbReference>
<dbReference type="InterPro" id="IPR050493">
    <property type="entry name" value="FAD-dep_Monooxygenase_BioMet"/>
</dbReference>
<proteinExistence type="inferred from homology"/>
<evidence type="ECO:0000259" key="7">
    <source>
        <dbReference type="Pfam" id="PF01494"/>
    </source>
</evidence>
<comment type="similarity">
    <text evidence="1">Belongs to the paxM FAD-dependent monooxygenase family.</text>
</comment>
<dbReference type="AlphaFoldDB" id="Q5AVJ6"/>
<dbReference type="InterPro" id="IPR036188">
    <property type="entry name" value="FAD/NAD-bd_sf"/>
</dbReference>
<dbReference type="Pfam" id="PF01494">
    <property type="entry name" value="FAD_binding_3"/>
    <property type="match status" value="2"/>
</dbReference>
<evidence type="ECO:0000313" key="8">
    <source>
        <dbReference type="EMBL" id="CBF79896.1"/>
    </source>
</evidence>
<accession>Q5AVJ6</accession>
<dbReference type="RefSeq" id="XP_680953.1">
    <property type="nucleotide sequence ID" value="XM_675861.1"/>
</dbReference>
<dbReference type="HOGENOM" id="CLU_009665_19_3_1"/>
<dbReference type="SUPFAM" id="SSF51905">
    <property type="entry name" value="FAD/NAD(P)-binding domain"/>
    <property type="match status" value="1"/>
</dbReference>
<dbReference type="PRINTS" id="PR00420">
    <property type="entry name" value="RNGMNOXGNASE"/>
</dbReference>
<dbReference type="PANTHER" id="PTHR13789:SF238">
    <property type="entry name" value="PUTATIVE (AFU_ORTHOLOGUE AFUA_2G01680)-RELATED"/>
    <property type="match status" value="1"/>
</dbReference>
<dbReference type="Gene3D" id="3.50.50.60">
    <property type="entry name" value="FAD/NAD(P)-binding domain"/>
    <property type="match status" value="1"/>
</dbReference>
<dbReference type="OrthoDB" id="16820at2759"/>
<dbReference type="GO" id="GO:0071949">
    <property type="term" value="F:FAD binding"/>
    <property type="evidence" value="ECO:0007669"/>
    <property type="project" value="InterPro"/>
</dbReference>
<dbReference type="PANTHER" id="PTHR13789">
    <property type="entry name" value="MONOOXYGENASE"/>
    <property type="match status" value="1"/>
</dbReference>
<dbReference type="InterPro" id="IPR002938">
    <property type="entry name" value="FAD-bd"/>
</dbReference>
<dbReference type="GO" id="GO:0004497">
    <property type="term" value="F:monooxygenase activity"/>
    <property type="evidence" value="ECO:0000318"/>
    <property type="project" value="GO_Central"/>
</dbReference>
<keyword evidence="5 8" id="KW-0503">Monooxygenase</keyword>
<evidence type="ECO:0000256" key="1">
    <source>
        <dbReference type="ARBA" id="ARBA00007992"/>
    </source>
</evidence>
<keyword evidence="4" id="KW-0560">Oxidoreductase</keyword>
<keyword evidence="6" id="KW-1133">Transmembrane helix</keyword>
<dbReference type="Proteomes" id="UP000000560">
    <property type="component" value="Chromosome IV"/>
</dbReference>
<sequence>MPVTGKLDKLIAGSGIIDSKYTPGYPGRSPPIGAHCHVYPGYPGYQMTSLNILVVGAGLSGLATAISCAQSGHTVTVLEQAAELAEVGAGLQVTPNASRLFNHWGLRQSLWREAPEPKTLTVHRYTGDVLAHDAFFDKHIRQRYGAPFVDVHRVDLQQALYARAKELGIVVVLAERVKSILDARDAETSTATVLTESGKTYTADLVVAADGLWSRCRECLLNRKDEPLPTGDLAYRIVLHIDQISDPKLRAFVQNPQVHFWIGPGAHVVSYSMRGGDMINIVLLVPDNLPPGVSREAGSVEEMRGLFKGWDPVLITADAEMETWINPSSTLVFVGDACHPMLPYLAQGANSSLEDGAVLGGLLGHLRHKSQLPQILKLYESLRKNRGEAIVRETFKQRHDFHLPDGEQQEKRDALFKSQLGKEEIDPDTAFPSRWTCPKVQPWLYGYDAVREVENAVKANPDIFGDSGYKKDVNVEGQKLWSWAGLSSYLPFYLPILLFGVGKFVF</sequence>
<keyword evidence="2" id="KW-0285">Flavoprotein</keyword>
<feature type="domain" description="FAD-binding" evidence="7">
    <location>
        <begin position="51"/>
        <end position="221"/>
    </location>
</feature>
<dbReference type="FunFam" id="3.50.50.60:FF:000115">
    <property type="entry name" value="Salicylate hydroxylase, putative"/>
    <property type="match status" value="1"/>
</dbReference>
<reference evidence="9" key="1">
    <citation type="journal article" date="2005" name="Nature">
        <title>Sequencing of Aspergillus nidulans and comparative analysis with A. fumigatus and A. oryzae.</title>
        <authorList>
            <person name="Galagan J.E."/>
            <person name="Calvo S.E."/>
            <person name="Cuomo C."/>
            <person name="Ma L.J."/>
            <person name="Wortman J.R."/>
            <person name="Batzoglou S."/>
            <person name="Lee S.I."/>
            <person name="Basturkmen M."/>
            <person name="Spevak C.C."/>
            <person name="Clutterbuck J."/>
            <person name="Kapitonov V."/>
            <person name="Jurka J."/>
            <person name="Scazzocchio C."/>
            <person name="Farman M."/>
            <person name="Butler J."/>
            <person name="Purcell S."/>
            <person name="Harris S."/>
            <person name="Braus G.H."/>
            <person name="Draht O."/>
            <person name="Busch S."/>
            <person name="D'Enfert C."/>
            <person name="Bouchier C."/>
            <person name="Goldman G.H."/>
            <person name="Bell-Pedersen D."/>
            <person name="Griffiths-Jones S."/>
            <person name="Doonan J.H."/>
            <person name="Yu J."/>
            <person name="Vienken K."/>
            <person name="Pain A."/>
            <person name="Freitag M."/>
            <person name="Selker E.U."/>
            <person name="Archer D.B."/>
            <person name="Penalva M.A."/>
            <person name="Oakley B.R."/>
            <person name="Momany M."/>
            <person name="Tanaka T."/>
            <person name="Kumagai T."/>
            <person name="Asai K."/>
            <person name="Machida M."/>
            <person name="Nierman W.C."/>
            <person name="Denning D.W."/>
            <person name="Caddick M."/>
            <person name="Hynes M."/>
            <person name="Paoletti M."/>
            <person name="Fischer R."/>
            <person name="Miller B."/>
            <person name="Dyer P."/>
            <person name="Sachs M.S."/>
            <person name="Osmani S.A."/>
            <person name="Birren B.W."/>
        </authorList>
    </citation>
    <scope>NUCLEOTIDE SEQUENCE [LARGE SCALE GENOMIC DNA]</scope>
    <source>
        <strain evidence="9">FGSC A4 / ATCC 38163 / CBS 112.46 / NRRL 194 / M139</strain>
    </source>
</reference>
<dbReference type="InParanoid" id="Q5AVJ6"/>
<feature type="transmembrane region" description="Helical" evidence="6">
    <location>
        <begin position="480"/>
        <end position="501"/>
    </location>
</feature>
<keyword evidence="6" id="KW-0812">Transmembrane</keyword>
<protein>
    <submittedName>
        <fullName evidence="8">Monooxygenase, putative (AFU_orthologue AFUA_2G01680)</fullName>
    </submittedName>
</protein>
<name>Q5AVJ6_EMENI</name>
<gene>
    <name evidence="8" type="ORF">ANIA_07684</name>
</gene>
<dbReference type="KEGG" id="ani:ANIA_07684"/>
<evidence type="ECO:0000256" key="3">
    <source>
        <dbReference type="ARBA" id="ARBA00022827"/>
    </source>
</evidence>
<organism evidence="8 9">
    <name type="scientific">Emericella nidulans (strain FGSC A4 / ATCC 38163 / CBS 112.46 / NRRL 194 / M139)</name>
    <name type="common">Aspergillus nidulans</name>
    <dbReference type="NCBI Taxonomy" id="227321"/>
    <lineage>
        <taxon>Eukaryota</taxon>
        <taxon>Fungi</taxon>
        <taxon>Dikarya</taxon>
        <taxon>Ascomycota</taxon>
        <taxon>Pezizomycotina</taxon>
        <taxon>Eurotiomycetes</taxon>
        <taxon>Eurotiomycetidae</taxon>
        <taxon>Eurotiales</taxon>
        <taxon>Aspergillaceae</taxon>
        <taxon>Aspergillus</taxon>
        <taxon>Aspergillus subgen. Nidulantes</taxon>
    </lineage>
</organism>
<keyword evidence="9" id="KW-1185">Reference proteome</keyword>
<dbReference type="GeneID" id="2869665"/>
<dbReference type="SUPFAM" id="SSF54373">
    <property type="entry name" value="FAD-linked reductases, C-terminal domain"/>
    <property type="match status" value="1"/>
</dbReference>
<evidence type="ECO:0000256" key="6">
    <source>
        <dbReference type="SAM" id="Phobius"/>
    </source>
</evidence>
<evidence type="ECO:0000256" key="2">
    <source>
        <dbReference type="ARBA" id="ARBA00022630"/>
    </source>
</evidence>